<evidence type="ECO:0000313" key="2">
    <source>
        <dbReference type="EMBL" id="KAK7040682.1"/>
    </source>
</evidence>
<dbReference type="Proteomes" id="UP001383192">
    <property type="component" value="Unassembled WGS sequence"/>
</dbReference>
<evidence type="ECO:0000313" key="3">
    <source>
        <dbReference type="Proteomes" id="UP001383192"/>
    </source>
</evidence>
<organism evidence="2 3">
    <name type="scientific">Paramarasmius palmivorus</name>
    <dbReference type="NCBI Taxonomy" id="297713"/>
    <lineage>
        <taxon>Eukaryota</taxon>
        <taxon>Fungi</taxon>
        <taxon>Dikarya</taxon>
        <taxon>Basidiomycota</taxon>
        <taxon>Agaricomycotina</taxon>
        <taxon>Agaricomycetes</taxon>
        <taxon>Agaricomycetidae</taxon>
        <taxon>Agaricales</taxon>
        <taxon>Marasmiineae</taxon>
        <taxon>Marasmiaceae</taxon>
        <taxon>Paramarasmius</taxon>
    </lineage>
</organism>
<dbReference type="EMBL" id="JAYKXP010000036">
    <property type="protein sequence ID" value="KAK7040682.1"/>
    <property type="molecule type" value="Genomic_DNA"/>
</dbReference>
<comment type="caution">
    <text evidence="2">The sequence shown here is derived from an EMBL/GenBank/DDBJ whole genome shotgun (WGS) entry which is preliminary data.</text>
</comment>
<feature type="region of interest" description="Disordered" evidence="1">
    <location>
        <begin position="206"/>
        <end position="232"/>
    </location>
</feature>
<protein>
    <recommendedName>
        <fullName evidence="4">DUF4283 domain-containing protein</fullName>
    </recommendedName>
</protein>
<reference evidence="2 3" key="1">
    <citation type="submission" date="2024-01" db="EMBL/GenBank/DDBJ databases">
        <title>A draft genome for a cacao thread blight-causing isolate of Paramarasmius palmivorus.</title>
        <authorList>
            <person name="Baruah I.K."/>
            <person name="Bukari Y."/>
            <person name="Amoako-Attah I."/>
            <person name="Meinhardt L.W."/>
            <person name="Bailey B.A."/>
            <person name="Cohen S.P."/>
        </authorList>
    </citation>
    <scope>NUCLEOTIDE SEQUENCE [LARGE SCALE GENOMIC DNA]</scope>
    <source>
        <strain evidence="2 3">GH-12</strain>
    </source>
</reference>
<proteinExistence type="predicted"/>
<name>A0AAW0CQF4_9AGAR</name>
<evidence type="ECO:0000256" key="1">
    <source>
        <dbReference type="SAM" id="MobiDB-lite"/>
    </source>
</evidence>
<dbReference type="AlphaFoldDB" id="A0AAW0CQF4"/>
<gene>
    <name evidence="2" type="ORF">VNI00_009588</name>
</gene>
<feature type="region of interest" description="Disordered" evidence="1">
    <location>
        <begin position="134"/>
        <end position="166"/>
    </location>
</feature>
<keyword evidence="3" id="KW-1185">Reference proteome</keyword>
<sequence length="466" mass="53489">MNVRASVDDGAMVPAIDEAVYREMKDKIGGWRPSSKWFRVANGALVPGVASWTGKVRIKGVEVIGTFEVFDSGGSWKILFGKPLLKQFRAIHDYEEDSIKVRDGKNIRKVFNSGMGKVIETAPKAVKSVTVEEVEDEEENPATRQHKINVRDNGGVPVNSDTPRSREVNHNETYLDMMPTEYPIPPVTRRTDGQYAFVFETPQEFKERRQKEDEEIQEKLRRRKEEEQRKKREEARMYWKMKRRGKAGRRWYRWKTREQLNAKERRRIRILWKKRANSMGGSHAPPLRGVSINTDSESLQNTNANPELPQILSIEPDETMDMSYGKDIIPDSLDQANPEQNIFTRNEGENGAFKEKRVEEILRQVTIGSSLTPEEKQQAEDLIREFADNFTLSVSEVRLVKDVVHKLNVPEGAKMKKKIAQKRLTPPQQEYLHSKIDELIAAGVIEQCTPDEVKCVSPTTLAKKST</sequence>
<accession>A0AAW0CQF4</accession>
<evidence type="ECO:0008006" key="4">
    <source>
        <dbReference type="Google" id="ProtNLM"/>
    </source>
</evidence>